<proteinExistence type="predicted"/>
<name>A0A399M0Q4_9PSED</name>
<dbReference type="RefSeq" id="WP_119371292.1">
    <property type="nucleotide sequence ID" value="NZ_JBIVHQ010000004.1"/>
</dbReference>
<sequence length="66" mass="7543">MRRPFEMLHVTIYALKRIGRQLAMGQIKPGGQKRKKEPRLLLTAMTLLERHAVMQCGAGRGNRTLN</sequence>
<evidence type="ECO:0000313" key="2">
    <source>
        <dbReference type="Proteomes" id="UP000265875"/>
    </source>
</evidence>
<dbReference type="EMBL" id="QWLL01000051">
    <property type="protein sequence ID" value="RII75324.1"/>
    <property type="molecule type" value="Genomic_DNA"/>
</dbReference>
<accession>A0A399M0Q4</accession>
<dbReference type="GeneID" id="83671758"/>
<dbReference type="Proteomes" id="UP000265875">
    <property type="component" value="Unassembled WGS sequence"/>
</dbReference>
<organism evidence="1 2">
    <name type="scientific">Pseudomonas monteilii</name>
    <dbReference type="NCBI Taxonomy" id="76759"/>
    <lineage>
        <taxon>Bacteria</taxon>
        <taxon>Pseudomonadati</taxon>
        <taxon>Pseudomonadota</taxon>
        <taxon>Gammaproteobacteria</taxon>
        <taxon>Pseudomonadales</taxon>
        <taxon>Pseudomonadaceae</taxon>
        <taxon>Pseudomonas</taxon>
    </lineage>
</organism>
<reference evidence="1 2" key="1">
    <citation type="submission" date="2018-08" db="EMBL/GenBank/DDBJ databases">
        <title>Draft genome sequence of the cyanotroph, Pseudomonas monteilii BCN3.</title>
        <authorList>
            <person name="Jones L.B."/>
            <person name="Kunz D.A."/>
        </authorList>
    </citation>
    <scope>NUCLEOTIDE SEQUENCE [LARGE SCALE GENOMIC DNA]</scope>
    <source>
        <strain evidence="1 2">BCN3</strain>
    </source>
</reference>
<evidence type="ECO:0000313" key="1">
    <source>
        <dbReference type="EMBL" id="RII75324.1"/>
    </source>
</evidence>
<comment type="caution">
    <text evidence="1">The sequence shown here is derived from an EMBL/GenBank/DDBJ whole genome shotgun (WGS) entry which is preliminary data.</text>
</comment>
<dbReference type="AlphaFoldDB" id="A0A399M0Q4"/>
<gene>
    <name evidence="1" type="ORF">D0894_21935</name>
</gene>
<protein>
    <submittedName>
        <fullName evidence="1">Uncharacterized protein</fullName>
    </submittedName>
</protein>